<dbReference type="Pfam" id="PF13657">
    <property type="entry name" value="Couple_hipA"/>
    <property type="match status" value="1"/>
</dbReference>
<dbReference type="PANTHER" id="PTHR37419:SF8">
    <property type="entry name" value="TOXIN YJJJ"/>
    <property type="match status" value="1"/>
</dbReference>
<evidence type="ECO:0000256" key="3">
    <source>
        <dbReference type="ARBA" id="ARBA00022777"/>
    </source>
</evidence>
<dbReference type="RefSeq" id="WP_104272444.1">
    <property type="nucleotide sequence ID" value="NZ_PSSW01000021.1"/>
</dbReference>
<name>A0A3D8GX95_9GAMM</name>
<comment type="similarity">
    <text evidence="1">Belongs to the HipA Ser/Thr kinase family.</text>
</comment>
<dbReference type="InterPro" id="IPR017508">
    <property type="entry name" value="HipA_N1"/>
</dbReference>
<feature type="domain" description="HipA-like C-terminal" evidence="4">
    <location>
        <begin position="177"/>
        <end position="384"/>
    </location>
</feature>
<dbReference type="InterPro" id="IPR012893">
    <property type="entry name" value="HipA-like_C"/>
</dbReference>
<organism evidence="6 7">
    <name type="scientific">Marinobacter flavimaris</name>
    <dbReference type="NCBI Taxonomy" id="262076"/>
    <lineage>
        <taxon>Bacteria</taxon>
        <taxon>Pseudomonadati</taxon>
        <taxon>Pseudomonadota</taxon>
        <taxon>Gammaproteobacteria</taxon>
        <taxon>Pseudomonadales</taxon>
        <taxon>Marinobacteraceae</taxon>
        <taxon>Marinobacter</taxon>
    </lineage>
</organism>
<evidence type="ECO:0000313" key="6">
    <source>
        <dbReference type="EMBL" id="RDU39067.1"/>
    </source>
</evidence>
<dbReference type="PANTHER" id="PTHR37419">
    <property type="entry name" value="SERINE/THREONINE-PROTEIN KINASE TOXIN HIPA"/>
    <property type="match status" value="1"/>
</dbReference>
<keyword evidence="3" id="KW-0418">Kinase</keyword>
<keyword evidence="7" id="KW-1185">Reference proteome</keyword>
<evidence type="ECO:0000259" key="5">
    <source>
        <dbReference type="Pfam" id="PF13657"/>
    </source>
</evidence>
<dbReference type="GO" id="GO:0004674">
    <property type="term" value="F:protein serine/threonine kinase activity"/>
    <property type="evidence" value="ECO:0007669"/>
    <property type="project" value="TreeGrafter"/>
</dbReference>
<evidence type="ECO:0000313" key="7">
    <source>
        <dbReference type="Proteomes" id="UP000256431"/>
    </source>
</evidence>
<proteinExistence type="inferred from homology"/>
<dbReference type="Proteomes" id="UP000256431">
    <property type="component" value="Unassembled WGS sequence"/>
</dbReference>
<evidence type="ECO:0000259" key="4">
    <source>
        <dbReference type="Pfam" id="PF07804"/>
    </source>
</evidence>
<keyword evidence="2" id="KW-0808">Transferase</keyword>
<gene>
    <name evidence="6" type="ORF">DXI23_20280</name>
</gene>
<evidence type="ECO:0008006" key="8">
    <source>
        <dbReference type="Google" id="ProtNLM"/>
    </source>
</evidence>
<feature type="domain" description="HipA N-terminal subdomain 1" evidence="5">
    <location>
        <begin position="56"/>
        <end position="125"/>
    </location>
</feature>
<comment type="caution">
    <text evidence="6">The sequence shown here is derived from an EMBL/GenBank/DDBJ whole genome shotgun (WGS) entry which is preliminary data.</text>
</comment>
<sequence length="417" mass="46680">MRLTVQAFWGDKWHDAGTLEILKPDKGLLGPCRFSYSAHYVADAWDYKNDGEGFIDERAVSVNIPGSFSDTFSSDAVNAFVRDMIPQGFGRDALLRNHRIDRVSHHTDCELLSRFCSHPVGNLRIKEAHEAFQDHLASCTSSLIRNGISTEEAHERGVSIIRELAQEGVPVSGALGAGGDAPKMLLSERKDGRLFPEGVLTDDEIKEHWLVKFPRGKSLRSDKDILIAECSFSWALGTLGEDVSDGILVSSDGKPSFWIQRFDRGTRSGRVTRAGVESLYSLSEVYKSGERLWHEDVIAKLFSVTDHEDLIIEYLVRDAINCAIGNIDNHGRNSALIKRNGKIALSPAYDLAPMVLDNEGVIEGTSWRDKKLFMFRYQKIAHKLGARLEGLHEFQFLSNIIALPDSVIRHPRVSMRF</sequence>
<accession>A0A3D8GX95</accession>
<dbReference type="AlphaFoldDB" id="A0A3D8GX95"/>
<protein>
    <recommendedName>
        <fullName evidence="8">Type II toxin-antitoxin system HipA family toxin</fullName>
    </recommendedName>
</protein>
<dbReference type="InterPro" id="IPR052028">
    <property type="entry name" value="HipA_Ser/Thr_kinase"/>
</dbReference>
<dbReference type="Pfam" id="PF07804">
    <property type="entry name" value="HipA_C"/>
    <property type="match status" value="1"/>
</dbReference>
<dbReference type="GO" id="GO:0005829">
    <property type="term" value="C:cytosol"/>
    <property type="evidence" value="ECO:0007669"/>
    <property type="project" value="TreeGrafter"/>
</dbReference>
<dbReference type="EMBL" id="QRDH01000019">
    <property type="protein sequence ID" value="RDU39067.1"/>
    <property type="molecule type" value="Genomic_DNA"/>
</dbReference>
<reference evidence="6 7" key="1">
    <citation type="submission" date="2018-08" db="EMBL/GenBank/DDBJ databases">
        <title>Genome sequence of Marinobacter flavimaris KCTC 12185.</title>
        <authorList>
            <person name="Chun J."/>
            <person name="Kim B.-Y."/>
            <person name="Choi S.-B."/>
            <person name="Kwak M.-J."/>
        </authorList>
    </citation>
    <scope>NUCLEOTIDE SEQUENCE [LARGE SCALE GENOMIC DNA]</scope>
    <source>
        <strain evidence="6 7">KCTC 12185</strain>
    </source>
</reference>
<evidence type="ECO:0000256" key="1">
    <source>
        <dbReference type="ARBA" id="ARBA00010164"/>
    </source>
</evidence>
<evidence type="ECO:0000256" key="2">
    <source>
        <dbReference type="ARBA" id="ARBA00022679"/>
    </source>
</evidence>